<reference evidence="2 3" key="1">
    <citation type="journal article" date="2019" name="Int. J. Syst. Evol. Microbiol.">
        <title>The Global Catalogue of Microorganisms (GCM) 10K type strain sequencing project: providing services to taxonomists for standard genome sequencing and annotation.</title>
        <authorList>
            <consortium name="The Broad Institute Genomics Platform"/>
            <consortium name="The Broad Institute Genome Sequencing Center for Infectious Disease"/>
            <person name="Wu L."/>
            <person name="Ma J."/>
        </authorList>
    </citation>
    <scope>NUCLEOTIDE SEQUENCE [LARGE SCALE GENOMIC DNA]</scope>
    <source>
        <strain evidence="2 3">JCM 5067</strain>
    </source>
</reference>
<comment type="caution">
    <text evidence="2">The sequence shown here is derived from an EMBL/GenBank/DDBJ whole genome shotgun (WGS) entry which is preliminary data.</text>
</comment>
<dbReference type="Proteomes" id="UP001500668">
    <property type="component" value="Unassembled WGS sequence"/>
</dbReference>
<evidence type="ECO:0000313" key="3">
    <source>
        <dbReference type="Proteomes" id="UP001500668"/>
    </source>
</evidence>
<accession>A0ABN1F880</accession>
<dbReference type="InterPro" id="IPR012340">
    <property type="entry name" value="NA-bd_OB-fold"/>
</dbReference>
<protein>
    <submittedName>
        <fullName evidence="2">Uncharacterized protein</fullName>
    </submittedName>
</protein>
<dbReference type="EMBL" id="BAAACA010000006">
    <property type="protein sequence ID" value="GAA0584408.1"/>
    <property type="molecule type" value="Genomic_DNA"/>
</dbReference>
<name>A0ABN1F880_9ACTN</name>
<organism evidence="2 3">
    <name type="scientific">Streptomyces crystallinus</name>
    <dbReference type="NCBI Taxonomy" id="68191"/>
    <lineage>
        <taxon>Bacteria</taxon>
        <taxon>Bacillati</taxon>
        <taxon>Actinomycetota</taxon>
        <taxon>Actinomycetes</taxon>
        <taxon>Kitasatosporales</taxon>
        <taxon>Streptomycetaceae</taxon>
        <taxon>Streptomyces</taxon>
    </lineage>
</organism>
<proteinExistence type="predicted"/>
<evidence type="ECO:0000256" key="1">
    <source>
        <dbReference type="SAM" id="MobiDB-lite"/>
    </source>
</evidence>
<evidence type="ECO:0000313" key="2">
    <source>
        <dbReference type="EMBL" id="GAA0584408.1"/>
    </source>
</evidence>
<keyword evidence="3" id="KW-1185">Reference proteome</keyword>
<feature type="region of interest" description="Disordered" evidence="1">
    <location>
        <begin position="1"/>
        <end position="38"/>
    </location>
</feature>
<sequence>MELSSEVRIGRTSGTRGRPRILEGPARGYEGGGRGMEQDDAVIGCTGEVLVGTRGSGGPGEVLVRVRGGSETFLAWSEEPLPRGARILVVQSRGTRQVDVIEWADPLDELGLGTG</sequence>
<dbReference type="Gene3D" id="2.40.50.140">
    <property type="entry name" value="Nucleic acid-binding proteins"/>
    <property type="match status" value="1"/>
</dbReference>
<gene>
    <name evidence="2" type="ORF">GCM10010394_11550</name>
</gene>